<feature type="domain" description="RGS" evidence="2">
    <location>
        <begin position="755"/>
        <end position="859"/>
    </location>
</feature>
<dbReference type="InterPro" id="IPR053282">
    <property type="entry name" value="RGS_domain-containing"/>
</dbReference>
<evidence type="ECO:0000313" key="3">
    <source>
        <dbReference type="EMBL" id="KAK6302704.1"/>
    </source>
</evidence>
<dbReference type="Pfam" id="PF00615">
    <property type="entry name" value="RGS"/>
    <property type="match status" value="1"/>
</dbReference>
<reference evidence="3 4" key="1">
    <citation type="submission" date="2021-04" db="EMBL/GenBank/DDBJ databases">
        <authorList>
            <person name="De Guttry C."/>
            <person name="Zahm M."/>
            <person name="Klopp C."/>
            <person name="Cabau C."/>
            <person name="Louis A."/>
            <person name="Berthelot C."/>
            <person name="Parey E."/>
            <person name="Roest Crollius H."/>
            <person name="Montfort J."/>
            <person name="Robinson-Rechavi M."/>
            <person name="Bucao C."/>
            <person name="Bouchez O."/>
            <person name="Gislard M."/>
            <person name="Lluch J."/>
            <person name="Milhes M."/>
            <person name="Lampietro C."/>
            <person name="Lopez Roques C."/>
            <person name="Donnadieu C."/>
            <person name="Braasch I."/>
            <person name="Desvignes T."/>
            <person name="Postlethwait J."/>
            <person name="Bobe J."/>
            <person name="Wedekind C."/>
            <person name="Guiguen Y."/>
        </authorList>
    </citation>
    <scope>NUCLEOTIDE SEQUENCE [LARGE SCALE GENOMIC DNA]</scope>
    <source>
        <strain evidence="3">Cs_M1</strain>
        <tissue evidence="3">Blood</tissue>
    </source>
</reference>
<dbReference type="Gene3D" id="1.10.167.10">
    <property type="entry name" value="Regulator of G-protein Signalling 4, domain 2"/>
    <property type="match status" value="2"/>
</dbReference>
<dbReference type="InterPro" id="IPR044926">
    <property type="entry name" value="RGS_subdomain_2"/>
</dbReference>
<keyword evidence="4" id="KW-1185">Reference proteome</keyword>
<dbReference type="AlphaFoldDB" id="A0AAN8QEM1"/>
<evidence type="ECO:0000313" key="4">
    <source>
        <dbReference type="Proteomes" id="UP001356427"/>
    </source>
</evidence>
<organism evidence="3 4">
    <name type="scientific">Coregonus suidteri</name>
    <dbReference type="NCBI Taxonomy" id="861788"/>
    <lineage>
        <taxon>Eukaryota</taxon>
        <taxon>Metazoa</taxon>
        <taxon>Chordata</taxon>
        <taxon>Craniata</taxon>
        <taxon>Vertebrata</taxon>
        <taxon>Euteleostomi</taxon>
        <taxon>Actinopterygii</taxon>
        <taxon>Neopterygii</taxon>
        <taxon>Teleostei</taxon>
        <taxon>Protacanthopterygii</taxon>
        <taxon>Salmoniformes</taxon>
        <taxon>Salmonidae</taxon>
        <taxon>Coregoninae</taxon>
        <taxon>Coregonus</taxon>
    </lineage>
</organism>
<dbReference type="EMBL" id="JAGTTL010000025">
    <property type="protein sequence ID" value="KAK6302704.1"/>
    <property type="molecule type" value="Genomic_DNA"/>
</dbReference>
<dbReference type="PANTHER" id="PTHR47079">
    <property type="entry name" value="REGULATOR OF G-PROTEIN SIGNALING PROTEIN-LIKE"/>
    <property type="match status" value="1"/>
</dbReference>
<accession>A0AAN8QEM1</accession>
<evidence type="ECO:0000259" key="2">
    <source>
        <dbReference type="Pfam" id="PF00615"/>
    </source>
</evidence>
<feature type="compositionally biased region" description="Basic and acidic residues" evidence="1">
    <location>
        <begin position="355"/>
        <end position="377"/>
    </location>
</feature>
<dbReference type="PANTHER" id="PTHR47079:SF1">
    <property type="entry name" value="REGULATOR OF G-PROTEIN SIGNALING PROTEIN-LIKE"/>
    <property type="match status" value="1"/>
</dbReference>
<evidence type="ECO:0000256" key="1">
    <source>
        <dbReference type="SAM" id="MobiDB-lite"/>
    </source>
</evidence>
<dbReference type="Proteomes" id="UP001356427">
    <property type="component" value="Unassembled WGS sequence"/>
</dbReference>
<name>A0AAN8QEM1_9TELE</name>
<feature type="compositionally biased region" description="Polar residues" evidence="1">
    <location>
        <begin position="1179"/>
        <end position="1197"/>
    </location>
</feature>
<sequence>MRGYTTQMTPKTGRQCDKALADLFKDDVFVDFFNTFLNLPVFGQTPLCVLSENKWYLCPEIPHIQDVRRGGFLVWLSVHRFVYFKQTELYHYYSLCKEFLQFSSCQAKEVLKWTFADQWLLKRCLGSVRGMRRFCSFVKGTRGEELVTFFVRVERLLQIHWQQDRTQRNRYQALLTVIRAVHLTEGSIIMTTCRIPSEGLLKIFSGSEPGGMDQILDQMRSKALCCLQSYWLPQYLSSCKLSITKLKECASIAKEYEDVASNLTLVENPAPLDPMGWSLGSPPSEGLTVTRTYCSKVRKRLLWRAHQRPSTGHWVGAAGKPDGPAMQQWLPMAGDGDQGECTNIVHYMSRHGEEIVVGGDKKHGGSGKREGRSKRGESGSSKRSTRTLLRKVSSATLGPRTGPLPVMPILPSKSLSSLDSSSSSDPIIPPHACMETPICHLPSITPTTTPVPPTPSPPSRTVWGTPHYDEHLSLALSADALAGGPYENFLRVRGQGVMLHHLGLWQELDGFLNLLLKMEEGPSKALRQVLARKLMAVYLSDAWQCVSRPEGERCTTYLTKSTVCHLINLLPSGNVMPWIYTAKQELCQILGPTYNAFLDEEDKVLLFYLFTQNEVKGKVSHGATAPSSAPTAPEQQVRRMREALALCQAIAEPLTEETWALLPLEDISRGGSVHLHYRKTNLYDLPFETLAEKYPKVAVEAISKTHRLYYDWKPVQEETKKPVVTSSTKKPFHLMKDKDHSFAKKPSMRPRFLGEVMRSPTTLEFFKRYLRAYDAHGALNFYHEVDKLRHVDSLLQKTKINSIVARFLRRADAKDYLQCSANLISQIPKMRHVSPDILFAAQDLVIKSLEATWFKKYQETFPPCTNVIDTSKRTVILTNKLKHVWSVFSRLIKSICKFRNAMKDILTRSKFEAYLRHNWHDFSLRYIPSMGSRQIESVDLCSEDVDSSNLKRRVINRKLITVEFLVNDLSFYLETESFRNMADSDTMMASAGMYGENDNALLHQKAEMIIKLFLKSEISPKLRVNIAESARDSIQQAFAMGKVDRGLFHEAIMAIFPNLIFCWKKFCSQKVKKGIVGDYSKKEDSTDLHDYLHPLNSDLYRKVQTTMSMTDDCATLRFTVQDGLNLVLPQTRLELCASVLSPAKSPMGRRRSVSTPASSEFPQLEVSNQRRKSIGPILSPQTSLPHSDLTHSSSGSLLSKIKED</sequence>
<feature type="region of interest" description="Disordered" evidence="1">
    <location>
        <begin position="1144"/>
        <end position="1204"/>
    </location>
</feature>
<feature type="region of interest" description="Disordered" evidence="1">
    <location>
        <begin position="355"/>
        <end position="408"/>
    </location>
</feature>
<dbReference type="InterPro" id="IPR016137">
    <property type="entry name" value="RGS"/>
</dbReference>
<dbReference type="InterPro" id="IPR036305">
    <property type="entry name" value="RGS_sf"/>
</dbReference>
<protein>
    <recommendedName>
        <fullName evidence="2">RGS domain-containing protein</fullName>
    </recommendedName>
</protein>
<proteinExistence type="predicted"/>
<comment type="caution">
    <text evidence="3">The sequence shown here is derived from an EMBL/GenBank/DDBJ whole genome shotgun (WGS) entry which is preliminary data.</text>
</comment>
<dbReference type="SUPFAM" id="SSF48097">
    <property type="entry name" value="Regulator of G-protein signaling, RGS"/>
    <property type="match status" value="2"/>
</dbReference>
<gene>
    <name evidence="3" type="ORF">J4Q44_G00270590</name>
</gene>
<feature type="compositionally biased region" description="Polar residues" evidence="1">
    <location>
        <begin position="1153"/>
        <end position="1167"/>
    </location>
</feature>